<dbReference type="EMBL" id="SMOL01000553">
    <property type="protein sequence ID" value="KAB2609018.1"/>
    <property type="molecule type" value="Genomic_DNA"/>
</dbReference>
<reference evidence="2" key="2">
    <citation type="submission" date="2019-10" db="EMBL/GenBank/DDBJ databases">
        <title>A de novo genome assembly of a pear dwarfing rootstock.</title>
        <authorList>
            <person name="Wang F."/>
            <person name="Wang J."/>
            <person name="Li S."/>
            <person name="Zhang Y."/>
            <person name="Fang M."/>
            <person name="Ma L."/>
            <person name="Zhao Y."/>
            <person name="Jiang S."/>
        </authorList>
    </citation>
    <scope>NUCLEOTIDE SEQUENCE [LARGE SCALE GENOMIC DNA]</scope>
</reference>
<name>A0A5N5G0T6_9ROSA</name>
<keyword evidence="2" id="KW-1185">Reference proteome</keyword>
<protein>
    <submittedName>
        <fullName evidence="1">Uncharacterized protein</fullName>
    </submittedName>
</protein>
<dbReference type="AlphaFoldDB" id="A0A5N5G0T6"/>
<gene>
    <name evidence="1" type="ORF">D8674_012186</name>
</gene>
<evidence type="ECO:0000313" key="2">
    <source>
        <dbReference type="Proteomes" id="UP000327157"/>
    </source>
</evidence>
<comment type="caution">
    <text evidence="1">The sequence shown here is derived from an EMBL/GenBank/DDBJ whole genome shotgun (WGS) entry which is preliminary data.</text>
</comment>
<sequence>MNMCVSALGPNRMLKLAHNVRVSNEKIKITYDLRHQIPERTKKLVQHELSVIYNLEDISPEATAYLEENLATWYKNWKCELHAYFKKWDDPKITRLEGYPIELLKRPED</sequence>
<dbReference type="OrthoDB" id="1708998at2759"/>
<evidence type="ECO:0000313" key="1">
    <source>
        <dbReference type="EMBL" id="KAB2609018.1"/>
    </source>
</evidence>
<dbReference type="Proteomes" id="UP000327157">
    <property type="component" value="Chromosome 14"/>
</dbReference>
<accession>A0A5N5G0T6</accession>
<organism evidence="1 2">
    <name type="scientific">Pyrus ussuriensis x Pyrus communis</name>
    <dbReference type="NCBI Taxonomy" id="2448454"/>
    <lineage>
        <taxon>Eukaryota</taxon>
        <taxon>Viridiplantae</taxon>
        <taxon>Streptophyta</taxon>
        <taxon>Embryophyta</taxon>
        <taxon>Tracheophyta</taxon>
        <taxon>Spermatophyta</taxon>
        <taxon>Magnoliopsida</taxon>
        <taxon>eudicotyledons</taxon>
        <taxon>Gunneridae</taxon>
        <taxon>Pentapetalae</taxon>
        <taxon>rosids</taxon>
        <taxon>fabids</taxon>
        <taxon>Rosales</taxon>
        <taxon>Rosaceae</taxon>
        <taxon>Amygdaloideae</taxon>
        <taxon>Maleae</taxon>
        <taxon>Pyrus</taxon>
    </lineage>
</organism>
<reference evidence="1 2" key="3">
    <citation type="submission" date="2019-11" db="EMBL/GenBank/DDBJ databases">
        <title>A de novo genome assembly of a pear dwarfing rootstock.</title>
        <authorList>
            <person name="Wang F."/>
            <person name="Wang J."/>
            <person name="Li S."/>
            <person name="Zhang Y."/>
            <person name="Fang M."/>
            <person name="Ma L."/>
            <person name="Zhao Y."/>
            <person name="Jiang S."/>
        </authorList>
    </citation>
    <scope>NUCLEOTIDE SEQUENCE [LARGE SCALE GENOMIC DNA]</scope>
    <source>
        <strain evidence="1">S2</strain>
        <tissue evidence="1">Leaf</tissue>
    </source>
</reference>
<proteinExistence type="predicted"/>
<reference evidence="1 2" key="1">
    <citation type="submission" date="2019-09" db="EMBL/GenBank/DDBJ databases">
        <authorList>
            <person name="Ou C."/>
        </authorList>
    </citation>
    <scope>NUCLEOTIDE SEQUENCE [LARGE SCALE GENOMIC DNA]</scope>
    <source>
        <strain evidence="1">S2</strain>
        <tissue evidence="1">Leaf</tissue>
    </source>
</reference>